<dbReference type="EMBL" id="VJZA01000138">
    <property type="protein sequence ID" value="TVT14340.1"/>
    <property type="molecule type" value="Genomic_DNA"/>
</dbReference>
<reference evidence="1 2" key="1">
    <citation type="submission" date="2019-07" db="EMBL/GenBank/DDBJ databases">
        <title>New species of Amycolatopsis and Streptomyces.</title>
        <authorList>
            <person name="Duangmal K."/>
            <person name="Teo W.F.A."/>
            <person name="Lipun K."/>
        </authorList>
    </citation>
    <scope>NUCLEOTIDE SEQUENCE [LARGE SCALE GENOMIC DNA]</scope>
    <source>
        <strain evidence="1 2">JCM 30562</strain>
    </source>
</reference>
<name>A0A557ZQQ8_9PSEU</name>
<dbReference type="Proteomes" id="UP000318578">
    <property type="component" value="Unassembled WGS sequence"/>
</dbReference>
<protein>
    <submittedName>
        <fullName evidence="1">Uncharacterized protein</fullName>
    </submittedName>
</protein>
<sequence length="118" mass="12702">MYFATLRHIFKVTPDCVADIAAGIAAIQGERIAKSTGCAGDGWPALLADIFPGQIHARRAGEQLPSGLQRNPQDHGRLNQKARGSFRDGALLLAASMLLRRARRFGSRTAAFSAAQTR</sequence>
<dbReference type="RefSeq" id="WP_144645772.1">
    <property type="nucleotide sequence ID" value="NZ_BNAX01000046.1"/>
</dbReference>
<evidence type="ECO:0000313" key="1">
    <source>
        <dbReference type="EMBL" id="TVT14340.1"/>
    </source>
</evidence>
<proteinExistence type="predicted"/>
<comment type="caution">
    <text evidence="1">The sequence shown here is derived from an EMBL/GenBank/DDBJ whole genome shotgun (WGS) entry which is preliminary data.</text>
</comment>
<keyword evidence="2" id="KW-1185">Reference proteome</keyword>
<dbReference type="AlphaFoldDB" id="A0A557ZQQ8"/>
<organism evidence="1 2">
    <name type="scientific">Amycolatopsis acidiphila</name>
    <dbReference type="NCBI Taxonomy" id="715473"/>
    <lineage>
        <taxon>Bacteria</taxon>
        <taxon>Bacillati</taxon>
        <taxon>Actinomycetota</taxon>
        <taxon>Actinomycetes</taxon>
        <taxon>Pseudonocardiales</taxon>
        <taxon>Pseudonocardiaceae</taxon>
        <taxon>Amycolatopsis</taxon>
    </lineage>
</organism>
<accession>A0A557ZQQ8</accession>
<evidence type="ECO:0000313" key="2">
    <source>
        <dbReference type="Proteomes" id="UP000318578"/>
    </source>
</evidence>
<gene>
    <name evidence="1" type="ORF">FNH06_37860</name>
</gene>